<dbReference type="AlphaFoldDB" id="A0A3N6MNN8"/>
<comment type="caution">
    <text evidence="1">The sequence shown here is derived from an EMBL/GenBank/DDBJ whole genome shotgun (WGS) entry which is preliminary data.</text>
</comment>
<sequence>MSQAHPERNFLIAASNLQEDSLLNLEFAWLPLTASNVRILKLFKDILEADERIRPVLDAWGASGDMNYDIPPYRTRRSGVQVWLVAAGSTRDEAQAAAEKIAIEGIPPAFIVTNEAEAHVVSNLLGR</sequence>
<accession>A0A3N6MNN8</accession>
<gene>
    <name evidence="1" type="ORF">D1Y85_26650</name>
</gene>
<evidence type="ECO:0000313" key="2">
    <source>
        <dbReference type="Proteomes" id="UP000272778"/>
    </source>
</evidence>
<keyword evidence="2" id="KW-1185">Reference proteome</keyword>
<name>A0A3N6MNN8_9BURK</name>
<reference evidence="1 2" key="1">
    <citation type="submission" date="2018-11" db="EMBL/GenBank/DDBJ databases">
        <title>Paraburkholderia sp. DHOA04, isolated from soil.</title>
        <authorList>
            <person name="Gao Z.-H."/>
            <person name="Qiu L.-H."/>
            <person name="Fu J.-C."/>
        </authorList>
    </citation>
    <scope>NUCLEOTIDE SEQUENCE [LARGE SCALE GENOMIC DNA]</scope>
    <source>
        <strain evidence="1 2">DHOA04</strain>
    </source>
</reference>
<organism evidence="1 2">
    <name type="scientific">Paraburkholderia dinghuensis</name>
    <dbReference type="NCBI Taxonomy" id="2305225"/>
    <lineage>
        <taxon>Bacteria</taxon>
        <taxon>Pseudomonadati</taxon>
        <taxon>Pseudomonadota</taxon>
        <taxon>Betaproteobacteria</taxon>
        <taxon>Burkholderiales</taxon>
        <taxon>Burkholderiaceae</taxon>
        <taxon>Paraburkholderia</taxon>
    </lineage>
</organism>
<proteinExistence type="predicted"/>
<dbReference type="EMBL" id="RQIS01000041">
    <property type="protein sequence ID" value="RQG99130.1"/>
    <property type="molecule type" value="Genomic_DNA"/>
</dbReference>
<dbReference type="RefSeq" id="WP_124154066.1">
    <property type="nucleotide sequence ID" value="NZ_RQIS01000041.1"/>
</dbReference>
<protein>
    <submittedName>
        <fullName evidence="1">Uncharacterized protein</fullName>
    </submittedName>
</protein>
<dbReference type="Proteomes" id="UP000272778">
    <property type="component" value="Unassembled WGS sequence"/>
</dbReference>
<evidence type="ECO:0000313" key="1">
    <source>
        <dbReference type="EMBL" id="RQG99130.1"/>
    </source>
</evidence>